<comment type="subcellular location">
    <subcellularLocation>
        <location evidence="1">Mitochondrion</location>
    </subcellularLocation>
</comment>
<dbReference type="GO" id="GO:0005739">
    <property type="term" value="C:mitochondrion"/>
    <property type="evidence" value="ECO:0007669"/>
    <property type="project" value="UniProtKB-SubCell"/>
</dbReference>
<dbReference type="InterPro" id="IPR003789">
    <property type="entry name" value="Asn/Gln_tRNA_amidoTrase-B-like"/>
</dbReference>
<dbReference type="Proteomes" id="UP000016933">
    <property type="component" value="Unassembled WGS sequence"/>
</dbReference>
<dbReference type="Gene3D" id="1.10.1510.10">
    <property type="entry name" value="Uncharacterised protein YqeY/AIM41 PF09424, N-terminal domain"/>
    <property type="match status" value="1"/>
</dbReference>
<dbReference type="eggNOG" id="ENOG502SDB7">
    <property type="taxonomic scope" value="Eukaryota"/>
</dbReference>
<evidence type="ECO:0000313" key="3">
    <source>
        <dbReference type="Proteomes" id="UP000016933"/>
    </source>
</evidence>
<dbReference type="PANTHER" id="PTHR28055">
    <property type="entry name" value="ALTERED INHERITANCE OF MITOCHONDRIA PROTEIN 41, MITOCHONDRIAL"/>
    <property type="match status" value="1"/>
</dbReference>
<dbReference type="Pfam" id="PF09424">
    <property type="entry name" value="YqeY"/>
    <property type="match status" value="1"/>
</dbReference>
<sequence>MLSSLRLSHVCYVCPQCRPHSTATPQSETPAPPLLLKLKGDLKTAMRAKDTNRLNVLRSIISDVNNSSKTSNPIKTDMQLVSLLRKRAAAAKDASSEFKAAGRDDLVEKEEAQAAVLEEYAGRVETMSTNDIKDAVAKVIDEAKAVAQGRISMGDVLKKLMGAGGMLEGKPVDRSEVARAVKQALEQ</sequence>
<evidence type="ECO:0000256" key="1">
    <source>
        <dbReference type="RuleBase" id="RU365099"/>
    </source>
</evidence>
<dbReference type="InterPro" id="IPR023168">
    <property type="entry name" value="GatB_Yqey_C_2"/>
</dbReference>
<keyword evidence="1" id="KW-0496">Mitochondrion</keyword>
<dbReference type="InterPro" id="IPR019004">
    <property type="entry name" value="YqeY/Aim41"/>
</dbReference>
<dbReference type="GO" id="GO:0016884">
    <property type="term" value="F:carbon-nitrogen ligase activity, with glutamine as amido-N-donor"/>
    <property type="evidence" value="ECO:0007669"/>
    <property type="project" value="UniProtKB-UniRule"/>
</dbReference>
<protein>
    <recommendedName>
        <fullName evidence="1">Altered inheritance of mitochondria protein 41</fullName>
    </recommendedName>
</protein>
<name>N1PBJ7_DOTSN</name>
<reference evidence="2 3" key="2">
    <citation type="journal article" date="2012" name="PLoS Pathog.">
        <title>Diverse lifestyles and strategies of plant pathogenesis encoded in the genomes of eighteen Dothideomycetes fungi.</title>
        <authorList>
            <person name="Ohm R.A."/>
            <person name="Feau N."/>
            <person name="Henrissat B."/>
            <person name="Schoch C.L."/>
            <person name="Horwitz B.A."/>
            <person name="Barry K.W."/>
            <person name="Condon B.J."/>
            <person name="Copeland A.C."/>
            <person name="Dhillon B."/>
            <person name="Glaser F."/>
            <person name="Hesse C.N."/>
            <person name="Kosti I."/>
            <person name="LaButti K."/>
            <person name="Lindquist E.A."/>
            <person name="Lucas S."/>
            <person name="Salamov A.A."/>
            <person name="Bradshaw R.E."/>
            <person name="Ciuffetti L."/>
            <person name="Hamelin R.C."/>
            <person name="Kema G.H.J."/>
            <person name="Lawrence C."/>
            <person name="Scott J.A."/>
            <person name="Spatafora J.W."/>
            <person name="Turgeon B.G."/>
            <person name="de Wit P.J.G.M."/>
            <person name="Zhong S."/>
            <person name="Goodwin S.B."/>
            <person name="Grigoriev I.V."/>
        </authorList>
    </citation>
    <scope>NUCLEOTIDE SEQUENCE [LARGE SCALE GENOMIC DNA]</scope>
    <source>
        <strain evidence="3">NZE10 / CBS 128990</strain>
    </source>
</reference>
<dbReference type="OrthoDB" id="538640at2759"/>
<dbReference type="InterPro" id="IPR042184">
    <property type="entry name" value="YqeY/Aim41_N"/>
</dbReference>
<gene>
    <name evidence="1" type="primary">AIM41</name>
    <name evidence="2" type="ORF">DOTSEDRAFT_75833</name>
</gene>
<organism evidence="2 3">
    <name type="scientific">Dothistroma septosporum (strain NZE10 / CBS 128990)</name>
    <name type="common">Red band needle blight fungus</name>
    <name type="synonym">Mycosphaerella pini</name>
    <dbReference type="NCBI Taxonomy" id="675120"/>
    <lineage>
        <taxon>Eukaryota</taxon>
        <taxon>Fungi</taxon>
        <taxon>Dikarya</taxon>
        <taxon>Ascomycota</taxon>
        <taxon>Pezizomycotina</taxon>
        <taxon>Dothideomycetes</taxon>
        <taxon>Dothideomycetidae</taxon>
        <taxon>Mycosphaerellales</taxon>
        <taxon>Mycosphaerellaceae</taxon>
        <taxon>Dothistroma</taxon>
    </lineage>
</organism>
<dbReference type="STRING" id="675120.N1PBJ7"/>
<dbReference type="SUPFAM" id="SSF89095">
    <property type="entry name" value="GatB/YqeY motif"/>
    <property type="match status" value="1"/>
</dbReference>
<dbReference type="HOGENOM" id="CLU_079430_0_1_1"/>
<dbReference type="AlphaFoldDB" id="N1PBJ7"/>
<dbReference type="OMA" id="AMGAVMK"/>
<evidence type="ECO:0000313" key="2">
    <source>
        <dbReference type="EMBL" id="EME38427.1"/>
    </source>
</evidence>
<reference evidence="3" key="1">
    <citation type="journal article" date="2012" name="PLoS Genet.">
        <title>The genomes of the fungal plant pathogens Cladosporium fulvum and Dothistroma septosporum reveal adaptation to different hosts and lifestyles but also signatures of common ancestry.</title>
        <authorList>
            <person name="de Wit P.J.G.M."/>
            <person name="van der Burgt A."/>
            <person name="Oekmen B."/>
            <person name="Stergiopoulos I."/>
            <person name="Abd-Elsalam K.A."/>
            <person name="Aerts A.L."/>
            <person name="Bahkali A.H."/>
            <person name="Beenen H.G."/>
            <person name="Chettri P."/>
            <person name="Cox M.P."/>
            <person name="Datema E."/>
            <person name="de Vries R.P."/>
            <person name="Dhillon B."/>
            <person name="Ganley A.R."/>
            <person name="Griffiths S.A."/>
            <person name="Guo Y."/>
            <person name="Hamelin R.C."/>
            <person name="Henrissat B."/>
            <person name="Kabir M.S."/>
            <person name="Jashni M.K."/>
            <person name="Kema G."/>
            <person name="Klaubauf S."/>
            <person name="Lapidus A."/>
            <person name="Levasseur A."/>
            <person name="Lindquist E."/>
            <person name="Mehrabi R."/>
            <person name="Ohm R.A."/>
            <person name="Owen T.J."/>
            <person name="Salamov A."/>
            <person name="Schwelm A."/>
            <person name="Schijlen E."/>
            <person name="Sun H."/>
            <person name="van den Burg H.A."/>
            <person name="van Ham R.C.H.J."/>
            <person name="Zhang S."/>
            <person name="Goodwin S.B."/>
            <person name="Grigoriev I.V."/>
            <person name="Collemare J."/>
            <person name="Bradshaw R.E."/>
        </authorList>
    </citation>
    <scope>NUCLEOTIDE SEQUENCE [LARGE SCALE GENOMIC DNA]</scope>
    <source>
        <strain evidence="3">NZE10 / CBS 128990</strain>
    </source>
</reference>
<dbReference type="EMBL" id="KB446547">
    <property type="protein sequence ID" value="EME38427.1"/>
    <property type="molecule type" value="Genomic_DNA"/>
</dbReference>
<proteinExistence type="inferred from homology"/>
<dbReference type="Gene3D" id="1.10.10.410">
    <property type="match status" value="1"/>
</dbReference>
<keyword evidence="3" id="KW-1185">Reference proteome</keyword>
<dbReference type="PANTHER" id="PTHR28055:SF1">
    <property type="entry name" value="ALTERED INHERITANCE OF MITOCHONDRIA PROTEIN 41, MITOCHONDRIAL"/>
    <property type="match status" value="1"/>
</dbReference>
<comment type="similarity">
    <text evidence="1">Belongs to the AIM41 family.</text>
</comment>
<accession>N1PBJ7</accession>